<dbReference type="STRING" id="1619013.UT41_C0002G0178"/>
<reference evidence="2 3" key="1">
    <citation type="journal article" date="2015" name="Nature">
        <title>rRNA introns, odd ribosomes, and small enigmatic genomes across a large radiation of phyla.</title>
        <authorList>
            <person name="Brown C.T."/>
            <person name="Hug L.A."/>
            <person name="Thomas B.C."/>
            <person name="Sharon I."/>
            <person name="Castelle C.J."/>
            <person name="Singh A."/>
            <person name="Wilkins M.J."/>
            <person name="Williams K.H."/>
            <person name="Banfield J.F."/>
        </authorList>
    </citation>
    <scope>NUCLEOTIDE SEQUENCE [LARGE SCALE GENOMIC DNA]</scope>
</reference>
<name>A0A0G0N897_9BACT</name>
<keyword evidence="1" id="KW-0175">Coiled coil</keyword>
<proteinExistence type="predicted"/>
<dbReference type="AlphaFoldDB" id="A0A0G0N897"/>
<gene>
    <name evidence="2" type="ORF">UT41_C0002G0178</name>
</gene>
<organism evidence="2 3">
    <name type="scientific">Candidatus Wolfebacteria bacterium GW2011_GWC2_39_22</name>
    <dbReference type="NCBI Taxonomy" id="1619013"/>
    <lineage>
        <taxon>Bacteria</taxon>
        <taxon>Candidatus Wolfeibacteriota</taxon>
    </lineage>
</organism>
<accession>A0A0G0N897</accession>
<sequence>MESRERGHQNFEHVDYAAHVERVLRSASQVRPDENDFGELYNETIISRDLEVVKILEGKFDENIDHLTPSEIKRVKEGRKRSEALEVIIVEGAELHNWFGPNVFASRTGKYDDYSGIDEVLEIVQEEGEQAHSVALAIDASMRPDFSSIQRKIKRNVEKVLGPKKPRVKYFQSAVDGSKKSLTMVLPVVVGVEGKNAEELINLFGEVIQLREIKDKTEQIKKKLKERLEIIANHPAQVVFLQEIMDQLDGYIRVFAKRTDKDSVEYGKRAKELASVISDIIDTKAVIDIGKYEDDGVYLTIEEVAGTMGQ</sequence>
<evidence type="ECO:0000313" key="2">
    <source>
        <dbReference type="EMBL" id="KKR12404.1"/>
    </source>
</evidence>
<dbReference type="EMBL" id="LBWR01000002">
    <property type="protein sequence ID" value="KKR12404.1"/>
    <property type="molecule type" value="Genomic_DNA"/>
</dbReference>
<evidence type="ECO:0000256" key="1">
    <source>
        <dbReference type="SAM" id="Coils"/>
    </source>
</evidence>
<comment type="caution">
    <text evidence="2">The sequence shown here is derived from an EMBL/GenBank/DDBJ whole genome shotgun (WGS) entry which is preliminary data.</text>
</comment>
<evidence type="ECO:0000313" key="3">
    <source>
        <dbReference type="Proteomes" id="UP000034665"/>
    </source>
</evidence>
<protein>
    <submittedName>
        <fullName evidence="2">Uncharacterized protein</fullName>
    </submittedName>
</protein>
<feature type="coiled-coil region" evidence="1">
    <location>
        <begin position="207"/>
        <end position="234"/>
    </location>
</feature>
<dbReference type="Proteomes" id="UP000034665">
    <property type="component" value="Unassembled WGS sequence"/>
</dbReference>